<keyword evidence="8 14" id="KW-0560">Oxidoreductase</keyword>
<evidence type="ECO:0000256" key="11">
    <source>
        <dbReference type="ARBA" id="ARBA00030455"/>
    </source>
</evidence>
<dbReference type="GO" id="GO:0006564">
    <property type="term" value="P:L-serine biosynthetic process"/>
    <property type="evidence" value="ECO:0007669"/>
    <property type="project" value="UniProtKB-KW"/>
</dbReference>
<evidence type="ECO:0000259" key="16">
    <source>
        <dbReference type="PROSITE" id="PS51671"/>
    </source>
</evidence>
<dbReference type="InterPro" id="IPR006140">
    <property type="entry name" value="D-isomer_DH_NAD-bd"/>
</dbReference>
<evidence type="ECO:0000256" key="6">
    <source>
        <dbReference type="ARBA" id="ARBA00022553"/>
    </source>
</evidence>
<comment type="catalytic activity">
    <reaction evidence="12">
        <text>(R)-2-hydroxyglutarate + NAD(+) = 2-oxoglutarate + NADH + H(+)</text>
        <dbReference type="Rhea" id="RHEA:49612"/>
        <dbReference type="ChEBI" id="CHEBI:15378"/>
        <dbReference type="ChEBI" id="CHEBI:15801"/>
        <dbReference type="ChEBI" id="CHEBI:16810"/>
        <dbReference type="ChEBI" id="CHEBI:57540"/>
        <dbReference type="ChEBI" id="CHEBI:57945"/>
        <dbReference type="EC" id="1.1.1.399"/>
    </reaction>
</comment>
<keyword evidence="7" id="KW-0028">Amino-acid biosynthesis</keyword>
<comment type="pathway">
    <text evidence="2">Amino-acid biosynthesis; L-serine biosynthesis; L-serine from 3-phospho-D-glycerate: step 1/3.</text>
</comment>
<dbReference type="InterPro" id="IPR036291">
    <property type="entry name" value="NAD(P)-bd_dom_sf"/>
</dbReference>
<evidence type="ECO:0000256" key="7">
    <source>
        <dbReference type="ARBA" id="ARBA00022605"/>
    </source>
</evidence>
<dbReference type="PANTHER" id="PTHR42789">
    <property type="entry name" value="D-ISOMER SPECIFIC 2-HYDROXYACID DEHYDROGENASE FAMILY PROTEIN (AFU_ORTHOLOGUE AFUA_6G10090)"/>
    <property type="match status" value="1"/>
</dbReference>
<dbReference type="GO" id="GO:0061759">
    <property type="term" value="F:2-oxoglutarate reductase activity"/>
    <property type="evidence" value="ECO:0007669"/>
    <property type="project" value="UniProtKB-ARBA"/>
</dbReference>
<dbReference type="InterPro" id="IPR045865">
    <property type="entry name" value="ACT-like_dom_sf"/>
</dbReference>
<protein>
    <recommendedName>
        <fullName evidence="11">2-oxoglutarate reductase</fullName>
        <ecNumber evidence="4">1.1.1.399</ecNumber>
        <ecNumber evidence="5">1.1.1.95</ecNumber>
    </recommendedName>
</protein>
<dbReference type="SUPFAM" id="SSF51735">
    <property type="entry name" value="NAD(P)-binding Rossmann-fold domains"/>
    <property type="match status" value="1"/>
</dbReference>
<evidence type="ECO:0000256" key="12">
    <source>
        <dbReference type="ARBA" id="ARBA00048126"/>
    </source>
</evidence>
<evidence type="ECO:0000256" key="10">
    <source>
        <dbReference type="ARBA" id="ARBA00023299"/>
    </source>
</evidence>
<evidence type="ECO:0000256" key="14">
    <source>
        <dbReference type="RuleBase" id="RU003719"/>
    </source>
</evidence>
<keyword evidence="18" id="KW-1185">Reference proteome</keyword>
<comment type="function">
    <text evidence="1">Catalyzes the reversible oxidation of 3-phospho-D-glycerate to 3-phosphonooxypyruvate, the first step of the phosphorylated L-serine biosynthesis pathway. Also catalyzes the reversible oxidation of 2-hydroxyglutarate to 2-oxoglutarate.</text>
</comment>
<dbReference type="SUPFAM" id="SSF55021">
    <property type="entry name" value="ACT-like"/>
    <property type="match status" value="1"/>
</dbReference>
<dbReference type="GO" id="GO:0051287">
    <property type="term" value="F:NAD binding"/>
    <property type="evidence" value="ECO:0007669"/>
    <property type="project" value="InterPro"/>
</dbReference>
<feature type="compositionally biased region" description="Polar residues" evidence="15">
    <location>
        <begin position="1"/>
        <end position="16"/>
    </location>
</feature>
<proteinExistence type="inferred from homology"/>
<evidence type="ECO:0000256" key="5">
    <source>
        <dbReference type="ARBA" id="ARBA00013143"/>
    </source>
</evidence>
<feature type="region of interest" description="Disordered" evidence="15">
    <location>
        <begin position="1"/>
        <end position="44"/>
    </location>
</feature>
<dbReference type="EMBL" id="NHZQ01000060">
    <property type="protein sequence ID" value="PSK56561.1"/>
    <property type="molecule type" value="Genomic_DNA"/>
</dbReference>
<dbReference type="EC" id="1.1.1.95" evidence="5"/>
<dbReference type="InterPro" id="IPR050857">
    <property type="entry name" value="D-2-hydroxyacid_DH"/>
</dbReference>
<dbReference type="FunFam" id="3.40.50.720:FF:000041">
    <property type="entry name" value="D-3-phosphoglycerate dehydrogenase"/>
    <property type="match status" value="1"/>
</dbReference>
<dbReference type="GO" id="GO:0004617">
    <property type="term" value="F:phosphoglycerate dehydrogenase activity"/>
    <property type="evidence" value="ECO:0007669"/>
    <property type="project" value="UniProtKB-EC"/>
</dbReference>
<keyword evidence="9" id="KW-0520">NAD</keyword>
<dbReference type="SUPFAM" id="SSF52283">
    <property type="entry name" value="Formate/glycerate dehydrogenase catalytic domain-like"/>
    <property type="match status" value="1"/>
</dbReference>
<dbReference type="PROSITE" id="PS51671">
    <property type="entry name" value="ACT"/>
    <property type="match status" value="1"/>
</dbReference>
<dbReference type="AlphaFoldDB" id="A0A2P8A7W4"/>
<sequence>MSQSREIPIRNGSNGQSRERRVSNSFEPGLSVSSTSPVATRSPIASFGGSNSTAASAAKQLKPFHTQDIKVLLLENVNKVGQAMLKEQGYQVEAVKSSLPEDQLIEKIKDIHVIGIRSKTKLTANVLKHAKNLIVIGCFCIGTNQVDLKYAASAGIAVFNSPFSNSRSVAELVIAEIIALARQLGDRSNELHQGVWNKVSNGCWEVRGKTLGIVGYGHIGNQLSVLAEAMGMKVIYYDVINLMSMGTAHQVPTLEALLRGADFVTLHVPELPETQNMIGAEQFEFMRQGSYLINASRGSVVDIQALINASRSGKIAGAALDVYPNEPGGNGDYFHNNLNSWAEDLRSLKNIILTPHIGGSTEEAQTAIGIEVAEELIKYVNEGTTQGAVNLPEVALRSLTQDEPNHVRVIYIHRNIPGVLKRVNDILGDHNVDKQMTDSRGEVAYLMADISDVNVTEIKDLYQSLEELGSRIRTRVLY</sequence>
<reference evidence="17 18" key="1">
    <citation type="submission" date="2017-05" db="EMBL/GenBank/DDBJ databases">
        <title>Draft genome sequence of Elsinoe australis.</title>
        <authorList>
            <person name="Cheng Q."/>
        </authorList>
    </citation>
    <scope>NUCLEOTIDE SEQUENCE [LARGE SCALE GENOMIC DNA]</scope>
    <source>
        <strain evidence="17 18">NL1</strain>
    </source>
</reference>
<dbReference type="PROSITE" id="PS00671">
    <property type="entry name" value="D_2_HYDROXYACID_DH_3"/>
    <property type="match status" value="1"/>
</dbReference>
<feature type="compositionally biased region" description="Polar residues" evidence="15">
    <location>
        <begin position="23"/>
        <end position="39"/>
    </location>
</feature>
<name>A0A2P8A7W4_9PEZI</name>
<evidence type="ECO:0000256" key="2">
    <source>
        <dbReference type="ARBA" id="ARBA00005216"/>
    </source>
</evidence>
<evidence type="ECO:0000313" key="17">
    <source>
        <dbReference type="EMBL" id="PSK56561.1"/>
    </source>
</evidence>
<dbReference type="InterPro" id="IPR029753">
    <property type="entry name" value="D-isomer_DH_CS"/>
</dbReference>
<gene>
    <name evidence="17" type="ORF">B9Z65_6185</name>
</gene>
<keyword evidence="10" id="KW-0718">Serine biosynthesis</keyword>
<dbReference type="NCBIfam" id="NF008759">
    <property type="entry name" value="PRK11790.1"/>
    <property type="match status" value="1"/>
</dbReference>
<feature type="domain" description="ACT" evidence="16">
    <location>
        <begin position="408"/>
        <end position="478"/>
    </location>
</feature>
<comment type="similarity">
    <text evidence="3 14">Belongs to the D-isomer specific 2-hydroxyacid dehydrogenase family.</text>
</comment>
<evidence type="ECO:0000256" key="3">
    <source>
        <dbReference type="ARBA" id="ARBA00005854"/>
    </source>
</evidence>
<dbReference type="PROSITE" id="PS00065">
    <property type="entry name" value="D_2_HYDROXYACID_DH_1"/>
    <property type="match status" value="1"/>
</dbReference>
<comment type="caution">
    <text evidence="17">The sequence shown here is derived from an EMBL/GenBank/DDBJ whole genome shotgun (WGS) entry which is preliminary data.</text>
</comment>
<dbReference type="InterPro" id="IPR006139">
    <property type="entry name" value="D-isomer_2_OHA_DH_cat_dom"/>
</dbReference>
<dbReference type="EC" id="1.1.1.399" evidence="4"/>
<dbReference type="OrthoDB" id="1621027at2759"/>
<evidence type="ECO:0000256" key="13">
    <source>
        <dbReference type="ARBA" id="ARBA00048731"/>
    </source>
</evidence>
<dbReference type="Gene3D" id="3.30.70.260">
    <property type="match status" value="1"/>
</dbReference>
<dbReference type="InterPro" id="IPR029752">
    <property type="entry name" value="D-isomer_DH_CS1"/>
</dbReference>
<dbReference type="Pfam" id="PF00389">
    <property type="entry name" value="2-Hacid_dh"/>
    <property type="match status" value="1"/>
</dbReference>
<evidence type="ECO:0000256" key="15">
    <source>
        <dbReference type="SAM" id="MobiDB-lite"/>
    </source>
</evidence>
<dbReference type="Proteomes" id="UP000243723">
    <property type="component" value="Unassembled WGS sequence"/>
</dbReference>
<dbReference type="FunFam" id="3.30.70.260:FF:000036">
    <property type="entry name" value="D-3-phosphoglycerate dehydrogenase"/>
    <property type="match status" value="1"/>
</dbReference>
<dbReference type="CDD" id="cd12176">
    <property type="entry name" value="PGDH_3"/>
    <property type="match status" value="1"/>
</dbReference>
<evidence type="ECO:0000256" key="1">
    <source>
        <dbReference type="ARBA" id="ARBA00003800"/>
    </source>
</evidence>
<evidence type="ECO:0000256" key="4">
    <source>
        <dbReference type="ARBA" id="ARBA00013001"/>
    </source>
</evidence>
<organism evidence="17 18">
    <name type="scientific">Elsinoe australis</name>
    <dbReference type="NCBI Taxonomy" id="40998"/>
    <lineage>
        <taxon>Eukaryota</taxon>
        <taxon>Fungi</taxon>
        <taxon>Dikarya</taxon>
        <taxon>Ascomycota</taxon>
        <taxon>Pezizomycotina</taxon>
        <taxon>Dothideomycetes</taxon>
        <taxon>Dothideomycetidae</taxon>
        <taxon>Myriangiales</taxon>
        <taxon>Elsinoaceae</taxon>
        <taxon>Elsinoe</taxon>
    </lineage>
</organism>
<dbReference type="Pfam" id="PF02826">
    <property type="entry name" value="2-Hacid_dh_C"/>
    <property type="match status" value="1"/>
</dbReference>
<dbReference type="STRING" id="40998.A0A2P8A7W4"/>
<dbReference type="PROSITE" id="PS00670">
    <property type="entry name" value="D_2_HYDROXYACID_DH_2"/>
    <property type="match status" value="1"/>
</dbReference>
<dbReference type="PANTHER" id="PTHR42789:SF1">
    <property type="entry name" value="D-ISOMER SPECIFIC 2-HYDROXYACID DEHYDROGENASE FAMILY PROTEIN (AFU_ORTHOLOGUE AFUA_6G10090)"/>
    <property type="match status" value="1"/>
</dbReference>
<dbReference type="Gene3D" id="3.40.50.720">
    <property type="entry name" value="NAD(P)-binding Rossmann-like Domain"/>
    <property type="match status" value="2"/>
</dbReference>
<evidence type="ECO:0000256" key="9">
    <source>
        <dbReference type="ARBA" id="ARBA00023027"/>
    </source>
</evidence>
<dbReference type="UniPathway" id="UPA00135">
    <property type="reaction ID" value="UER00196"/>
</dbReference>
<evidence type="ECO:0000313" key="18">
    <source>
        <dbReference type="Proteomes" id="UP000243723"/>
    </source>
</evidence>
<accession>A0A2P8A7W4</accession>
<dbReference type="InterPro" id="IPR002912">
    <property type="entry name" value="ACT_dom"/>
</dbReference>
<keyword evidence="6" id="KW-0597">Phosphoprotein</keyword>
<comment type="catalytic activity">
    <reaction evidence="13">
        <text>(2R)-3-phosphoglycerate + NAD(+) = 3-phosphooxypyruvate + NADH + H(+)</text>
        <dbReference type="Rhea" id="RHEA:12641"/>
        <dbReference type="ChEBI" id="CHEBI:15378"/>
        <dbReference type="ChEBI" id="CHEBI:18110"/>
        <dbReference type="ChEBI" id="CHEBI:57540"/>
        <dbReference type="ChEBI" id="CHEBI:57945"/>
        <dbReference type="ChEBI" id="CHEBI:58272"/>
        <dbReference type="EC" id="1.1.1.95"/>
    </reaction>
</comment>
<evidence type="ECO:0000256" key="8">
    <source>
        <dbReference type="ARBA" id="ARBA00023002"/>
    </source>
</evidence>